<keyword evidence="1" id="KW-1133">Transmembrane helix</keyword>
<keyword evidence="4" id="KW-1185">Reference proteome</keyword>
<proteinExistence type="predicted"/>
<evidence type="ECO:0000256" key="1">
    <source>
        <dbReference type="SAM" id="Phobius"/>
    </source>
</evidence>
<name>A0A0S4PWQ6_9HELI</name>
<dbReference type="AlphaFoldDB" id="A0A0S4PWQ6"/>
<dbReference type="GeneID" id="78151017"/>
<evidence type="ECO:0000313" key="3">
    <source>
        <dbReference type="EMBL" id="TLD77816.1"/>
    </source>
</evidence>
<dbReference type="EMBL" id="LN907858">
    <property type="protein sequence ID" value="CUU39634.1"/>
    <property type="molecule type" value="Genomic_DNA"/>
</dbReference>
<accession>A0A0S4PWQ6</accession>
<gene>
    <name evidence="2" type="ORF">BN2458_PEG0748</name>
    <name evidence="3" type="ORF">LS75_009305</name>
</gene>
<dbReference type="RefSeq" id="WP_138092124.1">
    <property type="nucleotide sequence ID" value="NZ_CAOJBX010000022.1"/>
</dbReference>
<dbReference type="STRING" id="76936.BN2458_PEG0748"/>
<organism evidence="2 5">
    <name type="scientific">Helicobacter typhlonius</name>
    <dbReference type="NCBI Taxonomy" id="76936"/>
    <lineage>
        <taxon>Bacteria</taxon>
        <taxon>Pseudomonadati</taxon>
        <taxon>Campylobacterota</taxon>
        <taxon>Epsilonproteobacteria</taxon>
        <taxon>Campylobacterales</taxon>
        <taxon>Helicobacteraceae</taxon>
        <taxon>Helicobacter</taxon>
    </lineage>
</organism>
<dbReference type="PATRIC" id="fig|76936.10.peg.731"/>
<keyword evidence="1" id="KW-0472">Membrane</keyword>
<feature type="transmembrane region" description="Helical" evidence="1">
    <location>
        <begin position="21"/>
        <end position="42"/>
    </location>
</feature>
<protein>
    <submittedName>
        <fullName evidence="2">Uncharacterized protein</fullName>
    </submittedName>
</protein>
<reference evidence="3 4" key="1">
    <citation type="journal article" date="2014" name="Genome Announc.">
        <title>Draft genome sequences of eight enterohepatic helicobacter species isolated from both laboratory and wild rodents.</title>
        <authorList>
            <person name="Sheh A."/>
            <person name="Shen Z."/>
            <person name="Fox J.G."/>
        </authorList>
    </citation>
    <scope>NUCLEOTIDE SEQUENCE [LARGE SCALE GENOMIC DNA]</scope>
    <source>
        <strain evidence="3 4">MIT 98-6810</strain>
    </source>
</reference>
<dbReference type="KEGG" id="hty:BN2458_PEG0748"/>
<feature type="transmembrane region" description="Helical" evidence="1">
    <location>
        <begin position="48"/>
        <end position="65"/>
    </location>
</feature>
<evidence type="ECO:0000313" key="5">
    <source>
        <dbReference type="Proteomes" id="UP000064525"/>
    </source>
</evidence>
<dbReference type="Proteomes" id="UP000029925">
    <property type="component" value="Unassembled WGS sequence"/>
</dbReference>
<keyword evidence="1" id="KW-0812">Transmembrane</keyword>
<dbReference type="OrthoDB" id="5328201at2"/>
<reference evidence="5" key="3">
    <citation type="submission" date="2015-11" db="EMBL/GenBank/DDBJ databases">
        <authorList>
            <person name="Anvar S.Y."/>
        </authorList>
    </citation>
    <scope>NUCLEOTIDE SEQUENCE [LARGE SCALE GENOMIC DNA]</scope>
</reference>
<dbReference type="Proteomes" id="UP000064525">
    <property type="component" value="Chromosome I"/>
</dbReference>
<sequence length="200" mass="24006">MSDTQDEITWKLERKKSILALYSHTAYFSLFCVFLYILLTYFTTPENLKGLLTFLALTFFVCYIARDFYYSLNLKTMYIENNNLFIEKYLGKNIVLPLGDFIIFHRMPFYFNFMFIGDYSIESIRKHSLFPIYFFLESYNTNVDKIQTLLKPFIVDYLLKCDEKAYNKFKTFYGGASIKDQYSIDYKEIDKLREEQRNNG</sequence>
<reference evidence="2" key="2">
    <citation type="submission" date="2015-11" db="EMBL/GenBank/DDBJ databases">
        <authorList>
            <person name="Zhang Y."/>
            <person name="Guo Z."/>
        </authorList>
    </citation>
    <scope>NUCLEOTIDE SEQUENCE</scope>
    <source>
        <strain evidence="2">1</strain>
    </source>
</reference>
<evidence type="ECO:0000313" key="4">
    <source>
        <dbReference type="Proteomes" id="UP000029925"/>
    </source>
</evidence>
<dbReference type="EMBL" id="JRPF02000016">
    <property type="protein sequence ID" value="TLD77816.1"/>
    <property type="molecule type" value="Genomic_DNA"/>
</dbReference>
<evidence type="ECO:0000313" key="2">
    <source>
        <dbReference type="EMBL" id="CUU39634.1"/>
    </source>
</evidence>